<dbReference type="InterPro" id="IPR052709">
    <property type="entry name" value="Transposase-MT_Hybrid"/>
</dbReference>
<dbReference type="InterPro" id="IPR036388">
    <property type="entry name" value="WH-like_DNA-bd_sf"/>
</dbReference>
<sequence length="134" mass="15948">MLSEAYDKKRSGQPKKFEDEEVEALLEVDQDPSQTQEELAKSLNVDRSTISKHLKAIGMIQKQGNYVLYELKPRDVKRRKITCELLLQRHRRKKQRFHSYENTKKWVDSWITSKDVSFFRGGIHLLLKRCNEKK</sequence>
<dbReference type="GO" id="GO:0005634">
    <property type="term" value="C:nucleus"/>
    <property type="evidence" value="ECO:0007669"/>
    <property type="project" value="TreeGrafter"/>
</dbReference>
<comment type="caution">
    <text evidence="1">The sequence shown here is derived from an EMBL/GenBank/DDBJ whole genome shotgun (WGS) entry which is preliminary data.</text>
</comment>
<dbReference type="GO" id="GO:0044774">
    <property type="term" value="P:mitotic DNA integrity checkpoint signaling"/>
    <property type="evidence" value="ECO:0007669"/>
    <property type="project" value="TreeGrafter"/>
</dbReference>
<reference evidence="1" key="1">
    <citation type="submission" date="2020-02" db="EMBL/GenBank/DDBJ databases">
        <title>Relaxed selection underlies rapid genomic changes in the transitions from sociality to social parasitism in ants.</title>
        <authorList>
            <person name="Bi X."/>
        </authorList>
    </citation>
    <scope>NUCLEOTIDE SEQUENCE</scope>
    <source>
        <strain evidence="1">BGI-DK2014c</strain>
        <tissue evidence="1">Whole body</tissue>
    </source>
</reference>
<gene>
    <name evidence="1" type="ORF">G6Z78_0002483</name>
</gene>
<dbReference type="GO" id="GO:0015074">
    <property type="term" value="P:DNA integration"/>
    <property type="evidence" value="ECO:0007669"/>
    <property type="project" value="TreeGrafter"/>
</dbReference>
<dbReference type="GO" id="GO:0006303">
    <property type="term" value="P:double-strand break repair via nonhomologous end joining"/>
    <property type="evidence" value="ECO:0007669"/>
    <property type="project" value="TreeGrafter"/>
</dbReference>
<dbReference type="Pfam" id="PF13412">
    <property type="entry name" value="HTH_24"/>
    <property type="match status" value="1"/>
</dbReference>
<feature type="non-terminal residue" evidence="1">
    <location>
        <position position="134"/>
    </location>
</feature>
<organism evidence="1 2">
    <name type="scientific">Pseudoatta argentina</name>
    <dbReference type="NCBI Taxonomy" id="621737"/>
    <lineage>
        <taxon>Eukaryota</taxon>
        <taxon>Metazoa</taxon>
        <taxon>Ecdysozoa</taxon>
        <taxon>Arthropoda</taxon>
        <taxon>Hexapoda</taxon>
        <taxon>Insecta</taxon>
        <taxon>Pterygota</taxon>
        <taxon>Neoptera</taxon>
        <taxon>Endopterygota</taxon>
        <taxon>Hymenoptera</taxon>
        <taxon>Apocrita</taxon>
        <taxon>Aculeata</taxon>
        <taxon>Formicoidea</taxon>
        <taxon>Formicidae</taxon>
        <taxon>Myrmicinae</taxon>
        <taxon>Pseudoatta</taxon>
    </lineage>
</organism>
<dbReference type="PANTHER" id="PTHR46060:SF2">
    <property type="entry name" value="HISTONE-LYSINE N-METHYLTRANSFERASE SETMAR"/>
    <property type="match status" value="1"/>
</dbReference>
<dbReference type="GO" id="GO:0046975">
    <property type="term" value="F:histone H3K36 methyltransferase activity"/>
    <property type="evidence" value="ECO:0007669"/>
    <property type="project" value="TreeGrafter"/>
</dbReference>
<evidence type="ECO:0000313" key="2">
    <source>
        <dbReference type="Proteomes" id="UP000668214"/>
    </source>
</evidence>
<dbReference type="GO" id="GO:0044547">
    <property type="term" value="F:DNA topoisomerase binding"/>
    <property type="evidence" value="ECO:0007669"/>
    <property type="project" value="TreeGrafter"/>
</dbReference>
<evidence type="ECO:0000313" key="1">
    <source>
        <dbReference type="EMBL" id="KAG5316951.1"/>
    </source>
</evidence>
<dbReference type="Proteomes" id="UP000668214">
    <property type="component" value="Unassembled WGS sequence"/>
</dbReference>
<dbReference type="Gene3D" id="1.10.10.10">
    <property type="entry name" value="Winged helix-like DNA-binding domain superfamily/Winged helix DNA-binding domain"/>
    <property type="match status" value="1"/>
</dbReference>
<dbReference type="PANTHER" id="PTHR46060">
    <property type="entry name" value="MARINER MOS1 TRANSPOSASE-LIKE PROTEIN"/>
    <property type="match status" value="1"/>
</dbReference>
<dbReference type="InterPro" id="IPR036390">
    <property type="entry name" value="WH_DNA-bd_sf"/>
</dbReference>
<keyword evidence="2" id="KW-1185">Reference proteome</keyword>
<dbReference type="GO" id="GO:0042800">
    <property type="term" value="F:histone H3K4 methyltransferase activity"/>
    <property type="evidence" value="ECO:0007669"/>
    <property type="project" value="TreeGrafter"/>
</dbReference>
<dbReference type="AlphaFoldDB" id="A0A836JRL3"/>
<protein>
    <submittedName>
        <fullName evidence="1">MOS1T transposase</fullName>
    </submittedName>
</protein>
<dbReference type="EMBL" id="JAANIA010002188">
    <property type="protein sequence ID" value="KAG5316951.1"/>
    <property type="molecule type" value="Genomic_DNA"/>
</dbReference>
<dbReference type="GO" id="GO:0000014">
    <property type="term" value="F:single-stranded DNA endodeoxyribonuclease activity"/>
    <property type="evidence" value="ECO:0007669"/>
    <property type="project" value="TreeGrafter"/>
</dbReference>
<proteinExistence type="predicted"/>
<dbReference type="GO" id="GO:0000729">
    <property type="term" value="P:DNA double-strand break processing"/>
    <property type="evidence" value="ECO:0007669"/>
    <property type="project" value="TreeGrafter"/>
</dbReference>
<dbReference type="GO" id="GO:0000793">
    <property type="term" value="C:condensed chromosome"/>
    <property type="evidence" value="ECO:0007669"/>
    <property type="project" value="TreeGrafter"/>
</dbReference>
<dbReference type="GO" id="GO:0035861">
    <property type="term" value="C:site of double-strand break"/>
    <property type="evidence" value="ECO:0007669"/>
    <property type="project" value="TreeGrafter"/>
</dbReference>
<dbReference type="GO" id="GO:0003697">
    <property type="term" value="F:single-stranded DNA binding"/>
    <property type="evidence" value="ECO:0007669"/>
    <property type="project" value="TreeGrafter"/>
</dbReference>
<dbReference type="SUPFAM" id="SSF46785">
    <property type="entry name" value="Winged helix' DNA-binding domain"/>
    <property type="match status" value="1"/>
</dbReference>
<feature type="non-terminal residue" evidence="1">
    <location>
        <position position="1"/>
    </location>
</feature>
<name>A0A836JRL3_9HYME</name>
<dbReference type="GO" id="GO:0031297">
    <property type="term" value="P:replication fork processing"/>
    <property type="evidence" value="ECO:0007669"/>
    <property type="project" value="TreeGrafter"/>
</dbReference>
<accession>A0A836JRL3</accession>
<dbReference type="GO" id="GO:0003690">
    <property type="term" value="F:double-stranded DNA binding"/>
    <property type="evidence" value="ECO:0007669"/>
    <property type="project" value="TreeGrafter"/>
</dbReference>